<dbReference type="SMART" id="SM00060">
    <property type="entry name" value="FN3"/>
    <property type="match status" value="3"/>
</dbReference>
<dbReference type="PROSITE" id="PS50853">
    <property type="entry name" value="FN3"/>
    <property type="match status" value="2"/>
</dbReference>
<dbReference type="GO" id="GO:0003993">
    <property type="term" value="F:acid phosphatase activity"/>
    <property type="evidence" value="ECO:0007669"/>
    <property type="project" value="InterPro"/>
</dbReference>
<comment type="caution">
    <text evidence="4">The sequence shown here is derived from an EMBL/GenBank/DDBJ whole genome shotgun (WGS) entry which is preliminary data.</text>
</comment>
<evidence type="ECO:0000313" key="4">
    <source>
        <dbReference type="EMBL" id="MBB3045283.1"/>
    </source>
</evidence>
<evidence type="ECO:0000256" key="1">
    <source>
        <dbReference type="ARBA" id="ARBA00022729"/>
    </source>
</evidence>
<dbReference type="InterPro" id="IPR015914">
    <property type="entry name" value="PAPs_N"/>
</dbReference>
<dbReference type="InterPro" id="IPR032812">
    <property type="entry name" value="SbsA_Ig"/>
</dbReference>
<dbReference type="Pfam" id="PF20254">
    <property type="entry name" value="DMFA2_C"/>
    <property type="match status" value="1"/>
</dbReference>
<dbReference type="InterPro" id="IPR008963">
    <property type="entry name" value="Purple_acid_Pase-like_N"/>
</dbReference>
<organism evidence="4 5">
    <name type="scientific">Nocardioides soli</name>
    <dbReference type="NCBI Taxonomy" id="1036020"/>
    <lineage>
        <taxon>Bacteria</taxon>
        <taxon>Bacillati</taxon>
        <taxon>Actinomycetota</taxon>
        <taxon>Actinomycetes</taxon>
        <taxon>Propionibacteriales</taxon>
        <taxon>Nocardioidaceae</taxon>
        <taxon>Nocardioides</taxon>
    </lineage>
</organism>
<gene>
    <name evidence="4" type="ORF">FHU40_005136</name>
</gene>
<proteinExistence type="predicted"/>
<dbReference type="Proteomes" id="UP000589626">
    <property type="component" value="Unassembled WGS sequence"/>
</dbReference>
<dbReference type="Gene3D" id="2.60.40.380">
    <property type="entry name" value="Purple acid phosphatase-like, N-terminal"/>
    <property type="match status" value="1"/>
</dbReference>
<dbReference type="RefSeq" id="WP_183595268.1">
    <property type="nucleotide sequence ID" value="NZ_JACHWR010000005.1"/>
</dbReference>
<dbReference type="Pfam" id="PF13313">
    <property type="entry name" value="DUF4082"/>
    <property type="match status" value="2"/>
</dbReference>
<dbReference type="Pfam" id="PF17957">
    <property type="entry name" value="Big_7"/>
    <property type="match status" value="1"/>
</dbReference>
<dbReference type="InterPro" id="IPR014756">
    <property type="entry name" value="Ig_E-set"/>
</dbReference>
<feature type="domain" description="Fibronectin type-III" evidence="3">
    <location>
        <begin position="1878"/>
        <end position="1972"/>
    </location>
</feature>
<feature type="domain" description="Fibronectin type-III" evidence="3">
    <location>
        <begin position="1976"/>
        <end position="2067"/>
    </location>
</feature>
<dbReference type="InterPro" id="IPR046540">
    <property type="entry name" value="DMFA2_C"/>
</dbReference>
<keyword evidence="5" id="KW-1185">Reference proteome</keyword>
<dbReference type="InterPro" id="IPR003961">
    <property type="entry name" value="FN3_dom"/>
</dbReference>
<dbReference type="SUPFAM" id="SSF49363">
    <property type="entry name" value="Purple acid phosphatase, N-terminal domain"/>
    <property type="match status" value="2"/>
</dbReference>
<feature type="region of interest" description="Disordered" evidence="2">
    <location>
        <begin position="915"/>
        <end position="937"/>
    </location>
</feature>
<evidence type="ECO:0000259" key="3">
    <source>
        <dbReference type="PROSITE" id="PS50853"/>
    </source>
</evidence>
<dbReference type="SUPFAM" id="SSF81296">
    <property type="entry name" value="E set domains"/>
    <property type="match status" value="1"/>
</dbReference>
<dbReference type="CDD" id="cd00063">
    <property type="entry name" value="FN3"/>
    <property type="match status" value="1"/>
</dbReference>
<keyword evidence="1" id="KW-0732">Signal</keyword>
<dbReference type="Pfam" id="PF13205">
    <property type="entry name" value="Big_5"/>
    <property type="match status" value="3"/>
</dbReference>
<dbReference type="InterPro" id="IPR025141">
    <property type="entry name" value="DUF4082"/>
</dbReference>
<protein>
    <recommendedName>
        <fullName evidence="3">Fibronectin type-III domain-containing protein</fullName>
    </recommendedName>
</protein>
<sequence length="2201" mass="229206">MGADGRRTARTQRSRSGLVALAAVLVAAGLSVVLPTPAAVAAPCDTPVASPVACENTRPGNPESEWGITGAGSASIQGFATQMSVNVGETQGFKIDTAATSYRLDIYRMGYYGGLGARFITSVSPTSINTNQPNCVTAPATGLVDCGNWTQNASWTVPATAVSGIYFAKLVRTDGPAGSSHVFFVVRDDGSGSDLLVQTSDTTWQAYNAYGGNSLYTGSPAGRAYKVSYNRPFTTRDNAPEDFVFNAEYPMVRWLESNGYDVSYSSGADTDRRGAELLEHEAFLSVGHDEYWSGQQRANVEAARAAGVNLAFFSGNEIFWKTRWENSIDGAGTPYRTLVTYKETHADARLDPQDPPTWTGTWRDPRFSPPADGGRPENALSGTIFTSNCCAINMVVGSADGKMRFWRNTRVATLGTNQTTTVGSNVIGYEWDEDADNGARPAGLFRLSQTTGNAQVLQDWGTNYADGTATHAMTMYRAPSGALVFGAGTIQWSWALDANHDRGSAAADTAARQATVNLLADMGVQPTTLQGGLTAATASTDTNAPTSAITAPADNATVPVGSPVTVSGTAADTGGGRVGGVEVTTDGGTTWHRATGRETWTYTFTPNNDATLRIRSRATDDSGNIETPQPGITVTAGAGSGGGSGGCPCTIWPSSAVPQKTDPDTSSVELGVKFQPAQNGFITGIRYYKPTQATGTHVGTLWTGTGTKLATATFTNESASGWQQASFPSPVAVTANTTYVASYFAPSRYAVSSAYFTSAFTRGPLTALRDGASGGNGVYRYGSTAGSFPTGTYNSENYWVDVVFDNGPDTTKPTVTGRTPANGATGVAVGVAPTATFSEPVTSGSIGFTLRNAAGTQITATTAYNAGTQTATLTPNAALQPSTTYTATLTGATDAAGNTMDPTSWSFTTAAADTTKPTVTGRTPANGATGVPTSVGPTATFSEPVTSGSINFVLRNPAGTQITATTAYNAGTQTATLTPSAGLQPSTTYTATLTGATDTAGNTMDPTSWSFTTAATSSACPCTIWPATATPAATDPDTASVELGVRFRTSQAGYITGIRYYKPTQTSGTHVGTLWTGTGTKLATVTFAGETASGWQQATFASPVAVQAGTTYVASYFTPSRYAVSSGYFSSATTRGPLTALANGTDGGNGLYRYTGTAGVFPNNTYNNENYWVDVVFQETAADTTAPNLIDRSPAPGSTGAPTNAVVSATYGEPLQAGTGTVEVRNPAGTLVSGTTTLDSGGMRLVFQPALALASSTTYSVQVSGAGDAAGNVAPQTTWSFQTAAPAPPAPDQGPGGPIAVVTSAGNPVSTYLAEIMRAEGLNEFATVGPAALTASGLASYGALIVGEVPVTDAQVAAVTDWVTAGGDLVLMRPDSRFLGLAGLTAQSGTVADGYLAVDPATAPGAGITSETMQFHGPANRYALAGATAVAALYSSATASTGLPAVAWRSVGPNGGQVATFAYDLARSVVQTHQGNPAWAGQERDGQAPIRSDDLYFGGSGTSDWVNLDKVQIPQADEQQRLLANLLTVMRRDRMPLPRFWYFPDRHKAVVVATGDDHGTGGTAGRFDAYLAASPAGCSVAAWTCPRFTSYVYTSTPLSNAQATTYQGQGFEVGLHHTTDCNDFTSLANLQSGYSSQLSAWRSKYGGVLAPATTRTHCIVFSDWSSQPKAELANGIRLDTNYYFWPGSWVQDRPGFMNGSGIPMRFTDTDGSMVDVYQTQTFMTDESEQSFPFTPNTLLDRALGAPGYYGAFTANMHTDAATTFESSQLLASAQARGVPVISARQLLTWTDGRNGSSFADLAWSGSTLSFSIRVGSGASRLTAMLPTSGPGGTTLSGLTRDGAAVPVTPMTVKGQEYATFAASAGSWSASYAAGGSASPAAARVASTTADGTTVAWRTGTPATSTVRYGTSAGSLDRVASTADRTTRHRLTIPGLVAGRTYHYRVVSRAPDGRTRVWPRAGLPPATFRTAALDRRAPTPSRVRALSLPDGTARVTWSTRTPAASVVRFTQPSTLRVRSRVDDRLVRRHEVVLTGLRPRSTYWLTVGSTDARGRSASSRPVALRTRGPGVALQTALDFRTGRVAGDLRIGDAGFGRLVLPAGGSGTFSSAVQDARAKVHWTSAVVQRSGAARLVLSVRTGDRPRPDHTWSAWRRVRASELDRPGRYLQLRLRLTAPAGARASVSAVGFAHDGAAPAPIGEVS</sequence>
<dbReference type="Gene3D" id="2.60.40.650">
    <property type="match status" value="1"/>
</dbReference>
<dbReference type="Gene3D" id="2.60.40.1220">
    <property type="match status" value="3"/>
</dbReference>
<dbReference type="GO" id="GO:0046872">
    <property type="term" value="F:metal ion binding"/>
    <property type="evidence" value="ECO:0007669"/>
    <property type="project" value="InterPro"/>
</dbReference>
<evidence type="ECO:0000256" key="2">
    <source>
        <dbReference type="SAM" id="MobiDB-lite"/>
    </source>
</evidence>
<dbReference type="InterPro" id="IPR014755">
    <property type="entry name" value="Cu-Rt/internalin_Ig-like"/>
</dbReference>
<evidence type="ECO:0000313" key="5">
    <source>
        <dbReference type="Proteomes" id="UP000589626"/>
    </source>
</evidence>
<accession>A0A7W4W195</accession>
<reference evidence="4 5" key="1">
    <citation type="submission" date="2020-08" db="EMBL/GenBank/DDBJ databases">
        <title>Sequencing the genomes of 1000 actinobacteria strains.</title>
        <authorList>
            <person name="Klenk H.-P."/>
        </authorList>
    </citation>
    <scope>NUCLEOTIDE SEQUENCE [LARGE SCALE GENOMIC DNA]</scope>
    <source>
        <strain evidence="4 5">DSM 105498</strain>
    </source>
</reference>
<name>A0A7W4W195_9ACTN</name>
<dbReference type="EMBL" id="JACHWR010000005">
    <property type="protein sequence ID" value="MBB3045283.1"/>
    <property type="molecule type" value="Genomic_DNA"/>
</dbReference>
<dbReference type="Pfam" id="PF16656">
    <property type="entry name" value="Pur_ac_phosph_N"/>
    <property type="match status" value="1"/>
</dbReference>